<keyword evidence="2" id="KW-1185">Reference proteome</keyword>
<evidence type="ECO:0000313" key="1">
    <source>
        <dbReference type="EMBL" id="BDD49508.1"/>
    </source>
</evidence>
<protein>
    <submittedName>
        <fullName evidence="1">Uncharacterized protein</fullName>
    </submittedName>
</protein>
<sequence>MLRDCHRNKAKKWTMDSRLSIILFVINYFSNAHLYKKTIKIKR</sequence>
<reference evidence="1 2" key="1">
    <citation type="submission" date="2021-12" db="EMBL/GenBank/DDBJ databases">
        <title>Complete genome sequence of Phytobacter diazotrophicus TA9734.</title>
        <authorList>
            <person name="Kubota H."/>
            <person name="Nakayama Y."/>
            <person name="Ariyoshi T."/>
        </authorList>
    </citation>
    <scope>NUCLEOTIDE SEQUENCE [LARGE SCALE GENOMIC DNA]</scope>
    <source>
        <strain evidence="1 2">TA9734</strain>
    </source>
</reference>
<dbReference type="Proteomes" id="UP001320460">
    <property type="component" value="Chromosome"/>
</dbReference>
<evidence type="ECO:0000313" key="2">
    <source>
        <dbReference type="Proteomes" id="UP001320460"/>
    </source>
</evidence>
<organism evidence="1 2">
    <name type="scientific">Phytobacter diazotrophicus</name>
    <dbReference type="NCBI Taxonomy" id="395631"/>
    <lineage>
        <taxon>Bacteria</taxon>
        <taxon>Pseudomonadati</taxon>
        <taxon>Pseudomonadota</taxon>
        <taxon>Gammaproteobacteria</taxon>
        <taxon>Enterobacterales</taxon>
        <taxon>Enterobacteriaceae</taxon>
        <taxon>Phytobacter</taxon>
    </lineage>
</organism>
<proteinExistence type="predicted"/>
<name>A0ABN6LPL8_9ENTR</name>
<accession>A0ABN6LPL8</accession>
<dbReference type="EMBL" id="AP025334">
    <property type="protein sequence ID" value="BDD49508.1"/>
    <property type="molecule type" value="Genomic_DNA"/>
</dbReference>
<gene>
    <name evidence="1" type="ORF">PDTA9734_09950</name>
</gene>